<dbReference type="Proteomes" id="UP000661112">
    <property type="component" value="Unassembled WGS sequence"/>
</dbReference>
<gene>
    <name evidence="2" type="ORF">H6G83_30550</name>
</gene>
<name>A0ABR8DET1_9NOST</name>
<sequence length="53" mass="6009">MAQYHAQVFRTLGCRKSNGVRDWICTKEEVHNSVVLIVGTVLIWFSTAANVCR</sequence>
<dbReference type="RefSeq" id="WP_190479126.1">
    <property type="nucleotide sequence ID" value="NZ_JACJSG010000062.1"/>
</dbReference>
<keyword evidence="3" id="KW-1185">Reference proteome</keyword>
<keyword evidence="1" id="KW-0812">Transmembrane</keyword>
<protein>
    <submittedName>
        <fullName evidence="2">Uncharacterized protein</fullName>
    </submittedName>
</protein>
<comment type="caution">
    <text evidence="2">The sequence shown here is derived from an EMBL/GenBank/DDBJ whole genome shotgun (WGS) entry which is preliminary data.</text>
</comment>
<evidence type="ECO:0000313" key="2">
    <source>
        <dbReference type="EMBL" id="MBD2504890.1"/>
    </source>
</evidence>
<reference evidence="2 3" key="1">
    <citation type="journal article" date="2020" name="ISME J.">
        <title>Comparative genomics reveals insights into cyanobacterial evolution and habitat adaptation.</title>
        <authorList>
            <person name="Chen M.Y."/>
            <person name="Teng W.K."/>
            <person name="Zhao L."/>
            <person name="Hu C.X."/>
            <person name="Zhou Y.K."/>
            <person name="Han B.P."/>
            <person name="Song L.R."/>
            <person name="Shu W.S."/>
        </authorList>
    </citation>
    <scope>NUCLEOTIDE SEQUENCE [LARGE SCALE GENOMIC DNA]</scope>
    <source>
        <strain evidence="2 3">FACHB-119</strain>
    </source>
</reference>
<evidence type="ECO:0000256" key="1">
    <source>
        <dbReference type="SAM" id="Phobius"/>
    </source>
</evidence>
<keyword evidence="1" id="KW-1133">Transmembrane helix</keyword>
<keyword evidence="1" id="KW-0472">Membrane</keyword>
<dbReference type="EMBL" id="JACJSG010000062">
    <property type="protein sequence ID" value="MBD2504890.1"/>
    <property type="molecule type" value="Genomic_DNA"/>
</dbReference>
<feature type="transmembrane region" description="Helical" evidence="1">
    <location>
        <begin position="33"/>
        <end position="52"/>
    </location>
</feature>
<accession>A0ABR8DET1</accession>
<organism evidence="2 3">
    <name type="scientific">Anabaena azotica FACHB-119</name>
    <dbReference type="NCBI Taxonomy" id="947527"/>
    <lineage>
        <taxon>Bacteria</taxon>
        <taxon>Bacillati</taxon>
        <taxon>Cyanobacteriota</taxon>
        <taxon>Cyanophyceae</taxon>
        <taxon>Nostocales</taxon>
        <taxon>Nostocaceae</taxon>
        <taxon>Anabaena</taxon>
        <taxon>Anabaena azotica</taxon>
    </lineage>
</organism>
<proteinExistence type="predicted"/>
<evidence type="ECO:0000313" key="3">
    <source>
        <dbReference type="Proteomes" id="UP000661112"/>
    </source>
</evidence>